<evidence type="ECO:0000313" key="2">
    <source>
        <dbReference type="Proteomes" id="UP001165960"/>
    </source>
</evidence>
<dbReference type="EMBL" id="QTSX02006483">
    <property type="protein sequence ID" value="KAJ9053868.1"/>
    <property type="molecule type" value="Genomic_DNA"/>
</dbReference>
<protein>
    <submittedName>
        <fullName evidence="1">Uncharacterized protein</fullName>
    </submittedName>
</protein>
<organism evidence="1 2">
    <name type="scientific">Entomophthora muscae</name>
    <dbReference type="NCBI Taxonomy" id="34485"/>
    <lineage>
        <taxon>Eukaryota</taxon>
        <taxon>Fungi</taxon>
        <taxon>Fungi incertae sedis</taxon>
        <taxon>Zoopagomycota</taxon>
        <taxon>Entomophthoromycotina</taxon>
        <taxon>Entomophthoromycetes</taxon>
        <taxon>Entomophthorales</taxon>
        <taxon>Entomophthoraceae</taxon>
        <taxon>Entomophthora</taxon>
    </lineage>
</organism>
<name>A0ACC2RUT8_9FUNG</name>
<keyword evidence="2" id="KW-1185">Reference proteome</keyword>
<accession>A0ACC2RUT8</accession>
<comment type="caution">
    <text evidence="1">The sequence shown here is derived from an EMBL/GenBank/DDBJ whole genome shotgun (WGS) entry which is preliminary data.</text>
</comment>
<proteinExistence type="predicted"/>
<dbReference type="Proteomes" id="UP001165960">
    <property type="component" value="Unassembled WGS sequence"/>
</dbReference>
<reference evidence="1" key="1">
    <citation type="submission" date="2022-04" db="EMBL/GenBank/DDBJ databases">
        <title>Genome of the entomopathogenic fungus Entomophthora muscae.</title>
        <authorList>
            <person name="Elya C."/>
            <person name="Lovett B.R."/>
            <person name="Lee E."/>
            <person name="Macias A.M."/>
            <person name="Hajek A.E."/>
            <person name="De Bivort B.L."/>
            <person name="Kasson M.T."/>
            <person name="De Fine Licht H.H."/>
            <person name="Stajich J.E."/>
        </authorList>
    </citation>
    <scope>NUCLEOTIDE SEQUENCE</scope>
    <source>
        <strain evidence="1">Berkeley</strain>
    </source>
</reference>
<gene>
    <name evidence="1" type="ORF">DSO57_1020176</name>
</gene>
<evidence type="ECO:0000313" key="1">
    <source>
        <dbReference type="EMBL" id="KAJ9053868.1"/>
    </source>
</evidence>
<sequence>MKGDLNTLFDGFEGKFFPTGDSSIGSSWSSSATIVISTSPEGVTTTRKTVRRSDGSEEFTETITHPSGISPQREEESLLMTSKTSDQFKPSNLLDSVSKWWHDLSL</sequence>